<organism evidence="2">
    <name type="scientific">Trichuris suis</name>
    <name type="common">pig whipworm</name>
    <dbReference type="NCBI Taxonomy" id="68888"/>
    <lineage>
        <taxon>Eukaryota</taxon>
        <taxon>Metazoa</taxon>
        <taxon>Ecdysozoa</taxon>
        <taxon>Nematoda</taxon>
        <taxon>Enoplea</taxon>
        <taxon>Dorylaimia</taxon>
        <taxon>Trichinellida</taxon>
        <taxon>Trichuridae</taxon>
        <taxon>Trichuris</taxon>
    </lineage>
</organism>
<evidence type="ECO:0000313" key="3">
    <source>
        <dbReference type="Proteomes" id="UP000030764"/>
    </source>
</evidence>
<proteinExistence type="predicted"/>
<dbReference type="AlphaFoldDB" id="A0A085N6S1"/>
<dbReference type="EMBL" id="KL367543">
    <property type="protein sequence ID" value="KFD65167.1"/>
    <property type="molecule type" value="Genomic_DNA"/>
</dbReference>
<name>A0A085N6S1_9BILA</name>
<gene>
    <name evidence="1" type="ORF">M513_06986</name>
    <name evidence="2" type="ORF">M514_06986</name>
</gene>
<accession>A0A085N6S1</accession>
<dbReference type="Proteomes" id="UP000030758">
    <property type="component" value="Unassembled WGS sequence"/>
</dbReference>
<dbReference type="EMBL" id="KL363231">
    <property type="protein sequence ID" value="KFD52141.1"/>
    <property type="molecule type" value="Genomic_DNA"/>
</dbReference>
<evidence type="ECO:0000313" key="1">
    <source>
        <dbReference type="EMBL" id="KFD52141.1"/>
    </source>
</evidence>
<keyword evidence="3" id="KW-1185">Reference proteome</keyword>
<protein>
    <submittedName>
        <fullName evidence="2">Uncharacterized protein</fullName>
    </submittedName>
</protein>
<dbReference type="Proteomes" id="UP000030764">
    <property type="component" value="Unassembled WGS sequence"/>
</dbReference>
<evidence type="ECO:0000313" key="2">
    <source>
        <dbReference type="EMBL" id="KFD65167.1"/>
    </source>
</evidence>
<reference evidence="2 3" key="1">
    <citation type="journal article" date="2014" name="Nat. Genet.">
        <title>Genome and transcriptome of the porcine whipworm Trichuris suis.</title>
        <authorList>
            <person name="Jex A.R."/>
            <person name="Nejsum P."/>
            <person name="Schwarz E.M."/>
            <person name="Hu L."/>
            <person name="Young N.D."/>
            <person name="Hall R.S."/>
            <person name="Korhonen P.K."/>
            <person name="Liao S."/>
            <person name="Thamsborg S."/>
            <person name="Xia J."/>
            <person name="Xu P."/>
            <person name="Wang S."/>
            <person name="Scheerlinck J.P."/>
            <person name="Hofmann A."/>
            <person name="Sternberg P.W."/>
            <person name="Wang J."/>
            <person name="Gasser R.B."/>
        </authorList>
    </citation>
    <scope>NUCLEOTIDE SEQUENCE [LARGE SCALE GENOMIC DNA]</scope>
    <source>
        <strain evidence="2">DCEP-RM93F</strain>
        <strain evidence="1">DCEP-RM93M</strain>
    </source>
</reference>
<sequence length="66" mass="7428">MAAHRYEPDAIDLPTPLKSIPLFEGMNFKSVGQSPKQHSAYKAVKSKFSSTGEYYDCLFARTESVR</sequence>